<comment type="caution">
    <text evidence="2">The sequence shown here is derived from an EMBL/GenBank/DDBJ whole genome shotgun (WGS) entry which is preliminary data.</text>
</comment>
<dbReference type="Pfam" id="PF13472">
    <property type="entry name" value="Lipase_GDSL_2"/>
    <property type="match status" value="1"/>
</dbReference>
<accession>A0ABQ5R5Y2</accession>
<dbReference type="InterPro" id="IPR013830">
    <property type="entry name" value="SGNH_hydro"/>
</dbReference>
<sequence length="235" mass="25754">MIGIVGSGTAASAAPSNFEVRKAAQTQYGCTPAPAGTQLKVSVMGDSLMTNWGVQDTPDQGWPERVKAQGATHAWHVDIGSAVGATKITDFLPGGGGWWITECVRNSQPDIVTMDWRTNEQLANPIVTPAQLKANYLQLMDHILAVSPGTKFLIVNPPLMMYPDAFRTPYTQQQYIAKMIEVRDERGTCWLDLRPFFDTSGSFAWEQLPDSIHPGKIGHRMFAIGIYEALHSCSS</sequence>
<evidence type="ECO:0000313" key="2">
    <source>
        <dbReference type="EMBL" id="GLI02184.1"/>
    </source>
</evidence>
<reference evidence="2" key="1">
    <citation type="submission" date="2022-12" db="EMBL/GenBank/DDBJ databases">
        <title>New Phytohabitans aurantiacus sp. RD004123 nov., an actinomycete isolated from soil.</title>
        <authorList>
            <person name="Triningsih D.W."/>
            <person name="Harunari E."/>
            <person name="Igarashi Y."/>
        </authorList>
    </citation>
    <scope>NUCLEOTIDE SEQUENCE</scope>
    <source>
        <strain evidence="2">RD004123</strain>
    </source>
</reference>
<gene>
    <name evidence="2" type="ORF">Pa4123_74620</name>
</gene>
<feature type="domain" description="SGNH hydrolase-type esterase" evidence="1">
    <location>
        <begin position="43"/>
        <end position="220"/>
    </location>
</feature>
<evidence type="ECO:0000313" key="3">
    <source>
        <dbReference type="Proteomes" id="UP001144280"/>
    </source>
</evidence>
<dbReference type="SUPFAM" id="SSF52266">
    <property type="entry name" value="SGNH hydrolase"/>
    <property type="match status" value="1"/>
</dbReference>
<dbReference type="InterPro" id="IPR036514">
    <property type="entry name" value="SGNH_hydro_sf"/>
</dbReference>
<organism evidence="2 3">
    <name type="scientific">Phytohabitans aurantiacus</name>
    <dbReference type="NCBI Taxonomy" id="3016789"/>
    <lineage>
        <taxon>Bacteria</taxon>
        <taxon>Bacillati</taxon>
        <taxon>Actinomycetota</taxon>
        <taxon>Actinomycetes</taxon>
        <taxon>Micromonosporales</taxon>
        <taxon>Micromonosporaceae</taxon>
    </lineage>
</organism>
<dbReference type="CDD" id="cd00229">
    <property type="entry name" value="SGNH_hydrolase"/>
    <property type="match status" value="1"/>
</dbReference>
<dbReference type="Gene3D" id="3.40.50.1110">
    <property type="entry name" value="SGNH hydrolase"/>
    <property type="match status" value="1"/>
</dbReference>
<dbReference type="Proteomes" id="UP001144280">
    <property type="component" value="Unassembled WGS sequence"/>
</dbReference>
<protein>
    <recommendedName>
        <fullName evidence="1">SGNH hydrolase-type esterase domain-containing protein</fullName>
    </recommendedName>
</protein>
<evidence type="ECO:0000259" key="1">
    <source>
        <dbReference type="Pfam" id="PF13472"/>
    </source>
</evidence>
<keyword evidence="3" id="KW-1185">Reference proteome</keyword>
<dbReference type="EMBL" id="BSDI01000056">
    <property type="protein sequence ID" value="GLI02184.1"/>
    <property type="molecule type" value="Genomic_DNA"/>
</dbReference>
<proteinExistence type="predicted"/>
<name>A0ABQ5R5Y2_9ACTN</name>